<reference evidence="2 3" key="1">
    <citation type="submission" date="2019-03" db="EMBL/GenBank/DDBJ databases">
        <title>First draft genome of Liparis tanakae, snailfish: a comprehensive survey of snailfish specific genes.</title>
        <authorList>
            <person name="Kim W."/>
            <person name="Song I."/>
            <person name="Jeong J.-H."/>
            <person name="Kim D."/>
            <person name="Kim S."/>
            <person name="Ryu S."/>
            <person name="Song J.Y."/>
            <person name="Lee S.K."/>
        </authorList>
    </citation>
    <scope>NUCLEOTIDE SEQUENCE [LARGE SCALE GENOMIC DNA]</scope>
    <source>
        <tissue evidence="2">Muscle</tissue>
    </source>
</reference>
<dbReference type="Proteomes" id="UP000314294">
    <property type="component" value="Unassembled WGS sequence"/>
</dbReference>
<keyword evidence="2" id="KW-0675">Receptor</keyword>
<sequence>MDVPLTSCVSLLSLLPLSVKPTVIDVGIYVNSIGPVSSIDMVS</sequence>
<feature type="chain" id="PRO_5021236160" evidence="1">
    <location>
        <begin position="22"/>
        <end position="43"/>
    </location>
</feature>
<keyword evidence="1" id="KW-0732">Signal</keyword>
<evidence type="ECO:0000313" key="2">
    <source>
        <dbReference type="EMBL" id="TNN29718.1"/>
    </source>
</evidence>
<accession>A0A4Z2ELU6</accession>
<comment type="caution">
    <text evidence="2">The sequence shown here is derived from an EMBL/GenBank/DDBJ whole genome shotgun (WGS) entry which is preliminary data.</text>
</comment>
<name>A0A4Z2ELU6_9TELE</name>
<evidence type="ECO:0000256" key="1">
    <source>
        <dbReference type="SAM" id="SignalP"/>
    </source>
</evidence>
<protein>
    <submittedName>
        <fullName evidence="2">Gamma-aminobutyric acid receptor subunit gamma-3</fullName>
    </submittedName>
</protein>
<proteinExistence type="predicted"/>
<dbReference type="EMBL" id="SRLO01005293">
    <property type="protein sequence ID" value="TNN29718.1"/>
    <property type="molecule type" value="Genomic_DNA"/>
</dbReference>
<keyword evidence="3" id="KW-1185">Reference proteome</keyword>
<feature type="signal peptide" evidence="1">
    <location>
        <begin position="1"/>
        <end position="21"/>
    </location>
</feature>
<organism evidence="2 3">
    <name type="scientific">Liparis tanakae</name>
    <name type="common">Tanaka's snailfish</name>
    <dbReference type="NCBI Taxonomy" id="230148"/>
    <lineage>
        <taxon>Eukaryota</taxon>
        <taxon>Metazoa</taxon>
        <taxon>Chordata</taxon>
        <taxon>Craniata</taxon>
        <taxon>Vertebrata</taxon>
        <taxon>Euteleostomi</taxon>
        <taxon>Actinopterygii</taxon>
        <taxon>Neopterygii</taxon>
        <taxon>Teleostei</taxon>
        <taxon>Neoteleostei</taxon>
        <taxon>Acanthomorphata</taxon>
        <taxon>Eupercaria</taxon>
        <taxon>Perciformes</taxon>
        <taxon>Cottioidei</taxon>
        <taxon>Cottales</taxon>
        <taxon>Liparidae</taxon>
        <taxon>Liparis</taxon>
    </lineage>
</organism>
<evidence type="ECO:0000313" key="3">
    <source>
        <dbReference type="Proteomes" id="UP000314294"/>
    </source>
</evidence>
<gene>
    <name evidence="2" type="primary">Gabrg3_0</name>
    <name evidence="2" type="ORF">EYF80_060132</name>
</gene>
<dbReference type="AlphaFoldDB" id="A0A4Z2ELU6"/>